<accession>A0A6M0IL17</accession>
<dbReference type="Pfam" id="PF19666">
    <property type="entry name" value="DUF6169"/>
    <property type="match status" value="1"/>
</dbReference>
<keyword evidence="2" id="KW-1185">Reference proteome</keyword>
<organism evidence="1 2">
    <name type="scientific">Spirosoma agri</name>
    <dbReference type="NCBI Taxonomy" id="1987381"/>
    <lineage>
        <taxon>Bacteria</taxon>
        <taxon>Pseudomonadati</taxon>
        <taxon>Bacteroidota</taxon>
        <taxon>Cytophagia</taxon>
        <taxon>Cytophagales</taxon>
        <taxon>Cytophagaceae</taxon>
        <taxon>Spirosoma</taxon>
    </lineage>
</organism>
<dbReference type="AlphaFoldDB" id="A0A6M0IL17"/>
<proteinExistence type="predicted"/>
<evidence type="ECO:0000313" key="1">
    <source>
        <dbReference type="EMBL" id="NEU67613.1"/>
    </source>
</evidence>
<gene>
    <name evidence="1" type="ORF">GK091_12030</name>
</gene>
<reference evidence="1 2" key="1">
    <citation type="submission" date="2020-02" db="EMBL/GenBank/DDBJ databases">
        <title>Draft genome sequence of two Spirosoma agri KCTC 52727 and Spirosoma terrae KCTC 52035.</title>
        <authorList>
            <person name="Rojas J."/>
            <person name="Ambika Manirajan B."/>
            <person name="Ratering S."/>
            <person name="Suarez C."/>
            <person name="Schnell S."/>
        </authorList>
    </citation>
    <scope>NUCLEOTIDE SEQUENCE [LARGE SCALE GENOMIC DNA]</scope>
    <source>
        <strain evidence="1 2">KCTC 52727</strain>
    </source>
</reference>
<dbReference type="EMBL" id="JAAGNZ010000001">
    <property type="protein sequence ID" value="NEU67613.1"/>
    <property type="molecule type" value="Genomic_DNA"/>
</dbReference>
<protein>
    <submittedName>
        <fullName evidence="1">Uncharacterized protein</fullName>
    </submittedName>
</protein>
<dbReference type="RefSeq" id="WP_164037922.1">
    <property type="nucleotide sequence ID" value="NZ_JAAGNZ010000001.1"/>
</dbReference>
<dbReference type="Proteomes" id="UP000477386">
    <property type="component" value="Unassembled WGS sequence"/>
</dbReference>
<name>A0A6M0IL17_9BACT</name>
<evidence type="ECO:0000313" key="2">
    <source>
        <dbReference type="Proteomes" id="UP000477386"/>
    </source>
</evidence>
<dbReference type="InterPro" id="IPR046167">
    <property type="entry name" value="DUF6169"/>
</dbReference>
<sequence length="166" mass="19359">MPNPLSDRYTPFKLDDDYVFVTDDGRTYSVSFVEQPFFNRSDFIFSDSTFEVFLRLEKSPPAYFTDPKIGATVTAILQNFIEKDPSRIVFFTCDTADGRQLARFRKFSSWFSENSDGNYFKLEDSVTYLALDKQFLITLIMRNDNQNIVDIVSSFVQLTNVLRLRK</sequence>
<comment type="caution">
    <text evidence="1">The sequence shown here is derived from an EMBL/GenBank/DDBJ whole genome shotgun (WGS) entry which is preliminary data.</text>
</comment>